<sequence>MNHYLAVFTGSAATNAASGWDALSEADRNARIQAGMQAWGAWMSQHAAQIVVTGGPIGKTLRVDPQGVSDAQNNICGYVVVQAESHEAAAKLFEKHPHFSIFPGEAVEVMVCLPVPGA</sequence>
<dbReference type="SUPFAM" id="SSF54909">
    <property type="entry name" value="Dimeric alpha+beta barrel"/>
    <property type="match status" value="1"/>
</dbReference>
<keyword evidence="2" id="KW-1185">Reference proteome</keyword>
<organism evidence="1 2">
    <name type="scientific">Roseateles paludis</name>
    <dbReference type="NCBI Taxonomy" id="3145238"/>
    <lineage>
        <taxon>Bacteria</taxon>
        <taxon>Pseudomonadati</taxon>
        <taxon>Pseudomonadota</taxon>
        <taxon>Betaproteobacteria</taxon>
        <taxon>Burkholderiales</taxon>
        <taxon>Sphaerotilaceae</taxon>
        <taxon>Roseateles</taxon>
    </lineage>
</organism>
<reference evidence="1 2" key="1">
    <citation type="submission" date="2024-05" db="EMBL/GenBank/DDBJ databases">
        <title>Roseateles sp. DJS-2-20 16S ribosomal RNA gene Genome sequencing and assembly.</title>
        <authorList>
            <person name="Woo H."/>
        </authorList>
    </citation>
    <scope>NUCLEOTIDE SEQUENCE [LARGE SCALE GENOMIC DNA]</scope>
    <source>
        <strain evidence="1 2">DJS-2-20</strain>
    </source>
</reference>
<evidence type="ECO:0000313" key="2">
    <source>
        <dbReference type="Proteomes" id="UP001495147"/>
    </source>
</evidence>
<dbReference type="InterPro" id="IPR011008">
    <property type="entry name" value="Dimeric_a/b-barrel"/>
</dbReference>
<evidence type="ECO:0000313" key="1">
    <source>
        <dbReference type="EMBL" id="MEO3690311.1"/>
    </source>
</evidence>
<comment type="caution">
    <text evidence="1">The sequence shown here is derived from an EMBL/GenBank/DDBJ whole genome shotgun (WGS) entry which is preliminary data.</text>
</comment>
<gene>
    <name evidence="1" type="ORF">ABDJ85_02465</name>
</gene>
<dbReference type="RefSeq" id="WP_347703143.1">
    <property type="nucleotide sequence ID" value="NZ_JBDPZD010000001.1"/>
</dbReference>
<proteinExistence type="predicted"/>
<accession>A0ABV0FZF3</accession>
<dbReference type="Proteomes" id="UP001495147">
    <property type="component" value="Unassembled WGS sequence"/>
</dbReference>
<evidence type="ECO:0008006" key="3">
    <source>
        <dbReference type="Google" id="ProtNLM"/>
    </source>
</evidence>
<dbReference type="EMBL" id="JBDPZD010000001">
    <property type="protein sequence ID" value="MEO3690311.1"/>
    <property type="molecule type" value="Genomic_DNA"/>
</dbReference>
<protein>
    <recommendedName>
        <fullName evidence="3">YCII-related domain-containing protein</fullName>
    </recommendedName>
</protein>
<name>A0ABV0FZF3_9BURK</name>
<dbReference type="Gene3D" id="3.30.70.1060">
    <property type="entry name" value="Dimeric alpha+beta barrel"/>
    <property type="match status" value="1"/>
</dbReference>